<keyword evidence="3" id="KW-1185">Reference proteome</keyword>
<reference evidence="2" key="4">
    <citation type="submission" date="2025-05" db="UniProtKB">
        <authorList>
            <consortium name="EnsemblFungi"/>
        </authorList>
    </citation>
    <scope>IDENTIFICATION</scope>
    <source>
        <strain evidence="2">isolate 1-1 / race 1 (BBBD)</strain>
    </source>
</reference>
<feature type="non-terminal residue" evidence="1">
    <location>
        <position position="1"/>
    </location>
</feature>
<dbReference type="VEuPathDB" id="FungiDB:PTTG_30028"/>
<reference evidence="2 3" key="3">
    <citation type="journal article" date="2017" name="G3 (Bethesda)">
        <title>Comparative analysis highlights variable genome content of wheat rusts and divergence of the mating loci.</title>
        <authorList>
            <person name="Cuomo C.A."/>
            <person name="Bakkeren G."/>
            <person name="Khalil H.B."/>
            <person name="Panwar V."/>
            <person name="Joly D."/>
            <person name="Linning R."/>
            <person name="Sakthikumar S."/>
            <person name="Song X."/>
            <person name="Adiconis X."/>
            <person name="Fan L."/>
            <person name="Goldberg J.M."/>
            <person name="Levin J.Z."/>
            <person name="Young S."/>
            <person name="Zeng Q."/>
            <person name="Anikster Y."/>
            <person name="Bruce M."/>
            <person name="Wang M."/>
            <person name="Yin C."/>
            <person name="McCallum B."/>
            <person name="Szabo L.J."/>
            <person name="Hulbert S."/>
            <person name="Chen X."/>
            <person name="Fellers J.P."/>
        </authorList>
    </citation>
    <scope>NUCLEOTIDE SEQUENCE</scope>
    <source>
        <strain evidence="3">Isolate 1-1 / race 1 (BBBD)</strain>
        <strain evidence="2">isolate 1-1 / race 1 (BBBD)</strain>
    </source>
</reference>
<evidence type="ECO:0000313" key="2">
    <source>
        <dbReference type="EnsemblFungi" id="PTTG_30028-t43_1-p1"/>
    </source>
</evidence>
<dbReference type="Proteomes" id="UP000005240">
    <property type="component" value="Unassembled WGS sequence"/>
</dbReference>
<dbReference type="AlphaFoldDB" id="A0A180G0I9"/>
<sequence length="88" mass="9779">SLSQRITSCPKSLTARISHSTNNSNLNRNNLSRQYVIGIITTSEHRSRASSIALVNEADPFPSAFLRRPCVLFSFYLKAQKHGKLACS</sequence>
<name>A0A180G0I9_PUCT1</name>
<reference evidence="1" key="1">
    <citation type="submission" date="2009-11" db="EMBL/GenBank/DDBJ databases">
        <authorList>
            <consortium name="The Broad Institute Genome Sequencing Platform"/>
            <person name="Ward D."/>
            <person name="Feldgarden M."/>
            <person name="Earl A."/>
            <person name="Young S.K."/>
            <person name="Zeng Q."/>
            <person name="Koehrsen M."/>
            <person name="Alvarado L."/>
            <person name="Berlin A."/>
            <person name="Bochicchio J."/>
            <person name="Borenstein D."/>
            <person name="Chapman S.B."/>
            <person name="Chen Z."/>
            <person name="Engels R."/>
            <person name="Freedman E."/>
            <person name="Gellesch M."/>
            <person name="Goldberg J."/>
            <person name="Griggs A."/>
            <person name="Gujja S."/>
            <person name="Heilman E."/>
            <person name="Heiman D."/>
            <person name="Hepburn T."/>
            <person name="Howarth C."/>
            <person name="Jen D."/>
            <person name="Larson L."/>
            <person name="Lewis B."/>
            <person name="Mehta T."/>
            <person name="Park D."/>
            <person name="Pearson M."/>
            <person name="Roberts A."/>
            <person name="Saif S."/>
            <person name="Shea T."/>
            <person name="Shenoy N."/>
            <person name="Sisk P."/>
            <person name="Stolte C."/>
            <person name="Sykes S."/>
            <person name="Thomson T."/>
            <person name="Walk T."/>
            <person name="White J."/>
            <person name="Yandava C."/>
            <person name="Izard J."/>
            <person name="Baranova O.V."/>
            <person name="Blanton J.M."/>
            <person name="Tanner A.C."/>
            <person name="Dewhirst F.E."/>
            <person name="Haas B."/>
            <person name="Nusbaum C."/>
            <person name="Birren B."/>
        </authorList>
    </citation>
    <scope>NUCLEOTIDE SEQUENCE [LARGE SCALE GENOMIC DNA]</scope>
    <source>
        <strain evidence="1">1-1 BBBD Race 1</strain>
    </source>
</reference>
<accession>A0A180G0I9</accession>
<organism evidence="1">
    <name type="scientific">Puccinia triticina (isolate 1-1 / race 1 (BBBD))</name>
    <name type="common">Brown leaf rust fungus</name>
    <dbReference type="NCBI Taxonomy" id="630390"/>
    <lineage>
        <taxon>Eukaryota</taxon>
        <taxon>Fungi</taxon>
        <taxon>Dikarya</taxon>
        <taxon>Basidiomycota</taxon>
        <taxon>Pucciniomycotina</taxon>
        <taxon>Pucciniomycetes</taxon>
        <taxon>Pucciniales</taxon>
        <taxon>Pucciniaceae</taxon>
        <taxon>Puccinia</taxon>
    </lineage>
</organism>
<reference evidence="1" key="2">
    <citation type="submission" date="2016-05" db="EMBL/GenBank/DDBJ databases">
        <title>Comparative analysis highlights variable genome content of wheat rusts and divergence of the mating loci.</title>
        <authorList>
            <person name="Cuomo C.A."/>
            <person name="Bakkeren G."/>
            <person name="Szabo L."/>
            <person name="Khalil H."/>
            <person name="Joly D."/>
            <person name="Goldberg J."/>
            <person name="Young S."/>
            <person name="Zeng Q."/>
            <person name="Fellers J."/>
        </authorList>
    </citation>
    <scope>NUCLEOTIDE SEQUENCE [LARGE SCALE GENOMIC DNA]</scope>
    <source>
        <strain evidence="1">1-1 BBBD Race 1</strain>
    </source>
</reference>
<dbReference type="EMBL" id="ADAS02001487">
    <property type="protein sequence ID" value="OAV86201.1"/>
    <property type="molecule type" value="Genomic_DNA"/>
</dbReference>
<evidence type="ECO:0000313" key="1">
    <source>
        <dbReference type="EMBL" id="OAV86201.1"/>
    </source>
</evidence>
<evidence type="ECO:0000313" key="3">
    <source>
        <dbReference type="Proteomes" id="UP000005240"/>
    </source>
</evidence>
<proteinExistence type="predicted"/>
<protein>
    <submittedName>
        <fullName evidence="1 2">Uncharacterized protein</fullName>
    </submittedName>
</protein>
<dbReference type="EnsemblFungi" id="PTTG_30028-t43_1">
    <property type="protein sequence ID" value="PTTG_30028-t43_1-p1"/>
    <property type="gene ID" value="PTTG_30028"/>
</dbReference>
<gene>
    <name evidence="1" type="ORF">PTTG_30028</name>
</gene>